<keyword evidence="1" id="KW-0547">Nucleotide-binding</keyword>
<dbReference type="InterPro" id="IPR025662">
    <property type="entry name" value="Sigma_54_int_dom_ATP-bd_1"/>
</dbReference>
<evidence type="ECO:0000259" key="6">
    <source>
        <dbReference type="PROSITE" id="PS50045"/>
    </source>
</evidence>
<dbReference type="PROSITE" id="PS00688">
    <property type="entry name" value="SIGMA54_INTERACT_3"/>
    <property type="match status" value="1"/>
</dbReference>
<dbReference type="InterPro" id="IPR002197">
    <property type="entry name" value="HTH_Fis"/>
</dbReference>
<accession>A0ABT9W0K5</accession>
<dbReference type="SUPFAM" id="SSF159800">
    <property type="entry name" value="PrpR receptor domain-like"/>
    <property type="match status" value="1"/>
</dbReference>
<evidence type="ECO:0000256" key="5">
    <source>
        <dbReference type="ARBA" id="ARBA00023163"/>
    </source>
</evidence>
<comment type="caution">
    <text evidence="8">The sequence shown here is derived from an EMBL/GenBank/DDBJ whole genome shotgun (WGS) entry which is preliminary data.</text>
</comment>
<dbReference type="InterPro" id="IPR000014">
    <property type="entry name" value="PAS"/>
</dbReference>
<keyword evidence="9" id="KW-1185">Reference proteome</keyword>
<dbReference type="InterPro" id="IPR009057">
    <property type="entry name" value="Homeodomain-like_sf"/>
</dbReference>
<dbReference type="SUPFAM" id="SSF55785">
    <property type="entry name" value="PYP-like sensor domain (PAS domain)"/>
    <property type="match status" value="1"/>
</dbReference>
<dbReference type="PANTHER" id="PTHR32071:SF57">
    <property type="entry name" value="C4-DICARBOXYLATE TRANSPORT TRANSCRIPTIONAL REGULATORY PROTEIN DCTD"/>
    <property type="match status" value="1"/>
</dbReference>
<feature type="domain" description="Sigma-54 factor interaction" evidence="6">
    <location>
        <begin position="323"/>
        <end position="549"/>
    </location>
</feature>
<name>A0ABT9W0K5_9BACI</name>
<dbReference type="InterPro" id="IPR027417">
    <property type="entry name" value="P-loop_NTPase"/>
</dbReference>
<dbReference type="PANTHER" id="PTHR32071">
    <property type="entry name" value="TRANSCRIPTIONAL REGULATORY PROTEIN"/>
    <property type="match status" value="1"/>
</dbReference>
<dbReference type="Gene3D" id="3.40.50.10660">
    <property type="entry name" value="PrpR receptor domain-like"/>
    <property type="match status" value="1"/>
</dbReference>
<evidence type="ECO:0000313" key="8">
    <source>
        <dbReference type="EMBL" id="MDQ0166395.1"/>
    </source>
</evidence>
<dbReference type="Gene3D" id="3.30.450.20">
    <property type="entry name" value="PAS domain"/>
    <property type="match status" value="1"/>
</dbReference>
<dbReference type="InterPro" id="IPR002078">
    <property type="entry name" value="Sigma_54_int"/>
</dbReference>
<dbReference type="PROSITE" id="PS50112">
    <property type="entry name" value="PAS"/>
    <property type="match status" value="1"/>
</dbReference>
<keyword evidence="2" id="KW-0067">ATP-binding</keyword>
<dbReference type="InterPro" id="IPR058031">
    <property type="entry name" value="AAA_lid_NorR"/>
</dbReference>
<dbReference type="Pfam" id="PF25601">
    <property type="entry name" value="AAA_lid_14"/>
    <property type="match status" value="1"/>
</dbReference>
<protein>
    <submittedName>
        <fullName evidence="8">Transcriptional regulator with PAS, ATPase and Fis domain</fullName>
    </submittedName>
</protein>
<dbReference type="Pfam" id="PF00158">
    <property type="entry name" value="Sigma54_activat"/>
    <property type="match status" value="1"/>
</dbReference>
<gene>
    <name evidence="8" type="ORF">J2S11_002299</name>
</gene>
<feature type="domain" description="PAS" evidence="7">
    <location>
        <begin position="197"/>
        <end position="250"/>
    </location>
</feature>
<dbReference type="InterPro" id="IPR010524">
    <property type="entry name" value="Sig_transdc_resp-reg_PrpR_N"/>
</dbReference>
<reference evidence="8 9" key="1">
    <citation type="submission" date="2023-07" db="EMBL/GenBank/DDBJ databases">
        <title>Genomic Encyclopedia of Type Strains, Phase IV (KMG-IV): sequencing the most valuable type-strain genomes for metagenomic binning, comparative biology and taxonomic classification.</title>
        <authorList>
            <person name="Goeker M."/>
        </authorList>
    </citation>
    <scope>NUCLEOTIDE SEQUENCE [LARGE SCALE GENOMIC DNA]</scope>
    <source>
        <strain evidence="8 9">DSM 12751</strain>
    </source>
</reference>
<dbReference type="InterPro" id="IPR035965">
    <property type="entry name" value="PAS-like_dom_sf"/>
</dbReference>
<dbReference type="InterPro" id="IPR025943">
    <property type="entry name" value="Sigma_54_int_dom_ATP-bd_2"/>
</dbReference>
<dbReference type="SMART" id="SM00382">
    <property type="entry name" value="AAA"/>
    <property type="match status" value="1"/>
</dbReference>
<dbReference type="Gene3D" id="3.40.50.2300">
    <property type="match status" value="1"/>
</dbReference>
<evidence type="ECO:0000256" key="2">
    <source>
        <dbReference type="ARBA" id="ARBA00022840"/>
    </source>
</evidence>
<dbReference type="InterPro" id="IPR003593">
    <property type="entry name" value="AAA+_ATPase"/>
</dbReference>
<dbReference type="PROSITE" id="PS00676">
    <property type="entry name" value="SIGMA54_INTERACT_2"/>
    <property type="match status" value="1"/>
</dbReference>
<evidence type="ECO:0000256" key="3">
    <source>
        <dbReference type="ARBA" id="ARBA00023015"/>
    </source>
</evidence>
<evidence type="ECO:0000313" key="9">
    <source>
        <dbReference type="Proteomes" id="UP001235840"/>
    </source>
</evidence>
<evidence type="ECO:0000256" key="1">
    <source>
        <dbReference type="ARBA" id="ARBA00022741"/>
    </source>
</evidence>
<sequence length="627" mass="71286">MYKIGVISPYPHFTESIKKIASQIKMPVTVREGALQRGLYYANKLIKEDHVNIIVARGPTADLIEKKVSVPVIKINVTNFDILKACQLAKHYSDQIVFIDHLENERKYDLSFISETQELSIALKQYENEKGINRHIEQIALTSDSKPVIVGTAECLARNALSQGVQSFVIHSSYEVISEALHRAMETVVLYEKEKLRQKHLETIISYAFDGVIATDREGKVSVFNEVASSISSIKSKDVIGKELSKFNYPFLKKMLGDGKASTKKVITYGKNKYMVNRIPIKNSPQSLVITFQETTKVLQIDSQLRSELHTRRFYAKYTFEDIVYESEQMKDTIELAQKYSRADSTILIHGESGTGKELLAQSIHNASSRKNGPFIAINCAALPENLLESELFGYEEGAFTGAKKGGKPGLFEMAHEGTLFLDEIGDLPLSLQARLLRVLQEQEVMRIGGEKIIPVNVRIVSATNKNLREGAEKNSFRQDLYYRLNILQIKTPPLRDRKEDIVPLVQEMLSKRNIDFIQIDQQLAYILETHDWPGNVRELENVVERMVAYGETIPHDKFKQIIFQDQRMNVTGNNLSVELGSLKDIENQVILQLYEQCNGNKQLLSERLGISRTTLWKKLKELDIMV</sequence>
<keyword evidence="4" id="KW-0238">DNA-binding</keyword>
<dbReference type="CDD" id="cd00009">
    <property type="entry name" value="AAA"/>
    <property type="match status" value="1"/>
</dbReference>
<dbReference type="Pfam" id="PF06506">
    <property type="entry name" value="PrpR_N"/>
    <property type="match status" value="1"/>
</dbReference>
<dbReference type="Gene3D" id="3.40.50.300">
    <property type="entry name" value="P-loop containing nucleotide triphosphate hydrolases"/>
    <property type="match status" value="1"/>
</dbReference>
<dbReference type="InterPro" id="IPR025944">
    <property type="entry name" value="Sigma_54_int_dom_CS"/>
</dbReference>
<dbReference type="PROSITE" id="PS00675">
    <property type="entry name" value="SIGMA54_INTERACT_1"/>
    <property type="match status" value="1"/>
</dbReference>
<dbReference type="Gene3D" id="1.10.10.60">
    <property type="entry name" value="Homeodomain-like"/>
    <property type="match status" value="1"/>
</dbReference>
<evidence type="ECO:0000256" key="4">
    <source>
        <dbReference type="ARBA" id="ARBA00023125"/>
    </source>
</evidence>
<dbReference type="EMBL" id="JAUSTY010000008">
    <property type="protein sequence ID" value="MDQ0166395.1"/>
    <property type="molecule type" value="Genomic_DNA"/>
</dbReference>
<keyword evidence="5" id="KW-0804">Transcription</keyword>
<evidence type="ECO:0000259" key="7">
    <source>
        <dbReference type="PROSITE" id="PS50112"/>
    </source>
</evidence>
<proteinExistence type="predicted"/>
<dbReference type="PROSITE" id="PS50045">
    <property type="entry name" value="SIGMA54_INTERACT_4"/>
    <property type="match status" value="1"/>
</dbReference>
<organism evidence="8 9">
    <name type="scientific">Caldalkalibacillus horti</name>
    <dbReference type="NCBI Taxonomy" id="77523"/>
    <lineage>
        <taxon>Bacteria</taxon>
        <taxon>Bacillati</taxon>
        <taxon>Bacillota</taxon>
        <taxon>Bacilli</taxon>
        <taxon>Bacillales</taxon>
        <taxon>Bacillaceae</taxon>
        <taxon>Caldalkalibacillus</taxon>
    </lineage>
</organism>
<dbReference type="SUPFAM" id="SSF52540">
    <property type="entry name" value="P-loop containing nucleoside triphosphate hydrolases"/>
    <property type="match status" value="1"/>
</dbReference>
<dbReference type="Gene3D" id="1.10.8.60">
    <property type="match status" value="1"/>
</dbReference>
<dbReference type="Proteomes" id="UP001235840">
    <property type="component" value="Unassembled WGS sequence"/>
</dbReference>
<keyword evidence="3" id="KW-0805">Transcription regulation</keyword>
<dbReference type="Pfam" id="PF02954">
    <property type="entry name" value="HTH_8"/>
    <property type="match status" value="1"/>
</dbReference>
<dbReference type="RefSeq" id="WP_307394564.1">
    <property type="nucleotide sequence ID" value="NZ_BAAADK010000020.1"/>
</dbReference>
<dbReference type="SUPFAM" id="SSF46689">
    <property type="entry name" value="Homeodomain-like"/>
    <property type="match status" value="1"/>
</dbReference>